<dbReference type="EMBL" id="LSSK01000055">
    <property type="protein sequence ID" value="OMH85708.1"/>
    <property type="molecule type" value="Genomic_DNA"/>
</dbReference>
<name>A0A1R1PXR6_ZANCU</name>
<proteinExistence type="predicted"/>
<keyword evidence="1" id="KW-0812">Transmembrane</keyword>
<evidence type="ECO:0000256" key="1">
    <source>
        <dbReference type="SAM" id="Phobius"/>
    </source>
</evidence>
<protein>
    <submittedName>
        <fullName evidence="2">Uncharacterized protein</fullName>
    </submittedName>
</protein>
<feature type="transmembrane region" description="Helical" evidence="1">
    <location>
        <begin position="28"/>
        <end position="47"/>
    </location>
</feature>
<evidence type="ECO:0000313" key="2">
    <source>
        <dbReference type="EMBL" id="OMH85708.1"/>
    </source>
</evidence>
<dbReference type="Proteomes" id="UP000188320">
    <property type="component" value="Unassembled WGS sequence"/>
</dbReference>
<keyword evidence="1" id="KW-1133">Transmembrane helix</keyword>
<accession>A0A1R1PXR6</accession>
<gene>
    <name evidence="2" type="ORF">AX774_g738</name>
</gene>
<keyword evidence="3" id="KW-1185">Reference proteome</keyword>
<comment type="caution">
    <text evidence="2">The sequence shown here is derived from an EMBL/GenBank/DDBJ whole genome shotgun (WGS) entry which is preliminary data.</text>
</comment>
<reference evidence="3" key="1">
    <citation type="submission" date="2017-01" db="EMBL/GenBank/DDBJ databases">
        <authorList>
            <person name="Wang Y."/>
            <person name="White M."/>
            <person name="Kvist S."/>
            <person name="Moncalvo J.-M."/>
        </authorList>
    </citation>
    <scope>NUCLEOTIDE SEQUENCE [LARGE SCALE GENOMIC DNA]</scope>
    <source>
        <strain evidence="3">COL-18-3</strain>
    </source>
</reference>
<dbReference type="AlphaFoldDB" id="A0A1R1PXR6"/>
<keyword evidence="1" id="KW-0472">Membrane</keyword>
<sequence>MLCINYALDAVKILRWGYVSIPRTHMDWAVYMMVYWIMMALINASYITDHPDHKEIVEGRAFIFQVLARIESKFQGRGIFSETFSQINKLKAHFHELNKNIYPVPSIIANSAITEMDRNPWFILGTTASVGYLCCLMENSAEALKVLSLEHYTDYHASKPAPSFTKNTLAILSSVDITLGYIYDVFFTPTDKEISQRYKTFNSQKAFAGKNRKSTSNTLQMPNVICRPPECLWTRGSTSIFIKSFFMLIFPTIESIKYENY</sequence>
<evidence type="ECO:0000313" key="3">
    <source>
        <dbReference type="Proteomes" id="UP000188320"/>
    </source>
</evidence>
<organism evidence="2 3">
    <name type="scientific">Zancudomyces culisetae</name>
    <name type="common">Gut fungus</name>
    <name type="synonym">Smittium culisetae</name>
    <dbReference type="NCBI Taxonomy" id="1213189"/>
    <lineage>
        <taxon>Eukaryota</taxon>
        <taxon>Fungi</taxon>
        <taxon>Fungi incertae sedis</taxon>
        <taxon>Zoopagomycota</taxon>
        <taxon>Kickxellomycotina</taxon>
        <taxon>Harpellomycetes</taxon>
        <taxon>Harpellales</taxon>
        <taxon>Legeriomycetaceae</taxon>
        <taxon>Zancudomyces</taxon>
    </lineage>
</organism>